<keyword evidence="3" id="KW-1185">Reference proteome</keyword>
<keyword evidence="1" id="KW-0732">Signal</keyword>
<evidence type="ECO:0000313" key="3">
    <source>
        <dbReference type="Proteomes" id="UP001220395"/>
    </source>
</evidence>
<feature type="signal peptide" evidence="1">
    <location>
        <begin position="1"/>
        <end position="24"/>
    </location>
</feature>
<sequence>MRSHFAAAALAAAMVVCAPTMALAGDRDNARVAIAEAKAKLDMNEKTGVTGEAADIQSRGRMALDKAQHEFKKSDEDGAQAAAREASALAELAATTQQKQTIDGQTALTAATVRPN</sequence>
<proteinExistence type="predicted"/>
<dbReference type="Proteomes" id="UP001220395">
    <property type="component" value="Chromosome"/>
</dbReference>
<accession>A0ABY7TL02</accession>
<feature type="chain" id="PRO_5046408436" description="DUF4398 domain-containing protein" evidence="1">
    <location>
        <begin position="25"/>
        <end position="116"/>
    </location>
</feature>
<evidence type="ECO:0008006" key="4">
    <source>
        <dbReference type="Google" id="ProtNLM"/>
    </source>
</evidence>
<protein>
    <recommendedName>
        <fullName evidence="4">DUF4398 domain-containing protein</fullName>
    </recommendedName>
</protein>
<gene>
    <name evidence="2" type="ORF">PQ455_17560</name>
</gene>
<dbReference type="EMBL" id="CP117411">
    <property type="protein sequence ID" value="WCT73392.1"/>
    <property type="molecule type" value="Genomic_DNA"/>
</dbReference>
<evidence type="ECO:0000256" key="1">
    <source>
        <dbReference type="SAM" id="SignalP"/>
    </source>
</evidence>
<reference evidence="2 3" key="1">
    <citation type="submission" date="2023-02" db="EMBL/GenBank/DDBJ databases">
        <title>Genome sequence of Sphingomonas naphthae.</title>
        <authorList>
            <person name="Kim S."/>
            <person name="Heo J."/>
            <person name="Kwon S.-W."/>
        </authorList>
    </citation>
    <scope>NUCLEOTIDE SEQUENCE [LARGE SCALE GENOMIC DNA]</scope>
    <source>
        <strain evidence="2 3">KACC 18716</strain>
    </source>
</reference>
<organism evidence="2 3">
    <name type="scientific">Sphingomonas naphthae</name>
    <dbReference type="NCBI Taxonomy" id="1813468"/>
    <lineage>
        <taxon>Bacteria</taxon>
        <taxon>Pseudomonadati</taxon>
        <taxon>Pseudomonadota</taxon>
        <taxon>Alphaproteobacteria</taxon>
        <taxon>Sphingomonadales</taxon>
        <taxon>Sphingomonadaceae</taxon>
        <taxon>Sphingomonas</taxon>
    </lineage>
</organism>
<evidence type="ECO:0000313" key="2">
    <source>
        <dbReference type="EMBL" id="WCT73392.1"/>
    </source>
</evidence>
<dbReference type="RefSeq" id="WP_273687577.1">
    <property type="nucleotide sequence ID" value="NZ_CP117411.1"/>
</dbReference>
<name>A0ABY7TL02_9SPHN</name>